<feature type="transmembrane region" description="Helical" evidence="1">
    <location>
        <begin position="220"/>
        <end position="241"/>
    </location>
</feature>
<reference evidence="2" key="1">
    <citation type="submission" date="2024-07" db="EMBL/GenBank/DDBJ databases">
        <authorList>
            <person name="Yu S.T."/>
        </authorList>
    </citation>
    <scope>NUCLEOTIDE SEQUENCE</scope>
    <source>
        <strain evidence="2">Y1</strain>
    </source>
</reference>
<gene>
    <name evidence="2" type="ORF">AB2U05_30085</name>
</gene>
<keyword evidence="1" id="KW-0472">Membrane</keyword>
<protein>
    <submittedName>
        <fullName evidence="2">DUF4436 family protein</fullName>
    </submittedName>
</protein>
<evidence type="ECO:0000313" key="2">
    <source>
        <dbReference type="EMBL" id="XDQ82437.1"/>
    </source>
</evidence>
<keyword evidence="1" id="KW-0812">Transmembrane</keyword>
<keyword evidence="1" id="KW-1133">Transmembrane helix</keyword>
<organism evidence="2">
    <name type="scientific">Streptomyces sp. Y1</name>
    <dbReference type="NCBI Taxonomy" id="3238634"/>
    <lineage>
        <taxon>Bacteria</taxon>
        <taxon>Bacillati</taxon>
        <taxon>Actinomycetota</taxon>
        <taxon>Actinomycetes</taxon>
        <taxon>Kitasatosporales</taxon>
        <taxon>Streptomycetaceae</taxon>
        <taxon>Streptomyces</taxon>
    </lineage>
</organism>
<dbReference type="Pfam" id="PF14494">
    <property type="entry name" value="DUF4436"/>
    <property type="match status" value="1"/>
</dbReference>
<dbReference type="RefSeq" id="WP_369184815.1">
    <property type="nucleotide sequence ID" value="NZ_CP163445.1"/>
</dbReference>
<sequence>MSGPRWRSNRFVLALVILAVLCSAGIALYLNERNTRQQTHELTLPTAGDWVELDVTAQDIDPGTGELTLYVVPVPHGTLAEGPDSAVFTRQVDVAVRSTARTDLRAAPGEVASPQPVPANLYDGTESDYPFDRYHFAVSFSATDAAGAVPVGVVFGDVDPFFFVRPAVSAAGPAAVFEGRVSRTRSTFILAWFMIAAMWALALAVLAGAEVLVRGRHGMVWPALGWMAATLFALVGMRNAAPGSPPIGSLIDYVAFFWAEGIIAASLVATVVSGSRVEHRKRAAAAPAGAAS</sequence>
<feature type="transmembrane region" description="Helical" evidence="1">
    <location>
        <begin position="253"/>
        <end position="272"/>
    </location>
</feature>
<dbReference type="AlphaFoldDB" id="A0AB39TTB6"/>
<evidence type="ECO:0000256" key="1">
    <source>
        <dbReference type="SAM" id="Phobius"/>
    </source>
</evidence>
<feature type="transmembrane region" description="Helical" evidence="1">
    <location>
        <begin position="189"/>
        <end position="213"/>
    </location>
</feature>
<accession>A0AB39TTB6</accession>
<dbReference type="InterPro" id="IPR027948">
    <property type="entry name" value="DUF4436"/>
</dbReference>
<dbReference type="EMBL" id="CP163445">
    <property type="protein sequence ID" value="XDQ82437.1"/>
    <property type="molecule type" value="Genomic_DNA"/>
</dbReference>
<name>A0AB39TTB6_9ACTN</name>
<proteinExistence type="predicted"/>